<evidence type="ECO:0000313" key="2">
    <source>
        <dbReference type="Proteomes" id="UP000203282"/>
    </source>
</evidence>
<reference evidence="1 2" key="1">
    <citation type="submission" date="2010-03" db="EMBL/GenBank/DDBJ databases">
        <title>The Genome Sequence of Cyanophage S-SSM4.</title>
        <authorList>
            <consortium name="The Broad Institute Genome Sequencing Platform"/>
            <person name="Henn M.R."/>
            <person name="Sullivan M.S."/>
            <person name="Osburne M.S."/>
            <person name="Levin J."/>
            <person name="Malboeuf C."/>
            <person name="Casali M."/>
            <person name="Russ C."/>
            <person name="Lennon N."/>
            <person name="Erlich R."/>
            <person name="Young S.K."/>
            <person name="Koehrsen M."/>
            <person name="Yandava C."/>
            <person name="Zeng Q."/>
            <person name="Alvarado L."/>
            <person name="Anderson S."/>
            <person name="Berlin A."/>
            <person name="Borenstein D."/>
            <person name="Chen Z."/>
            <person name="Engels R."/>
            <person name="Freedman E."/>
            <person name="Gellesch M."/>
            <person name="Goldberg J."/>
            <person name="Green L."/>
            <person name="Griggs A."/>
            <person name="Gujja S."/>
            <person name="Heiman D."/>
            <person name="Hepburn T."/>
            <person name="Howarth C."/>
            <person name="Jen D."/>
            <person name="Larson L."/>
            <person name="Lewis B."/>
            <person name="Mehta T."/>
            <person name="Park D."/>
            <person name="Pearson M."/>
            <person name="Roberts A."/>
            <person name="Ryan E."/>
            <person name="Saif S."/>
            <person name="Shea T."/>
            <person name="Shenoy N."/>
            <person name="Sisk P."/>
            <person name="Stolte C."/>
            <person name="Sykes S."/>
            <person name="Walk T."/>
            <person name="White J."/>
            <person name="Yu Q."/>
            <person name="Coleman M.L."/>
            <person name="Huang K.H."/>
            <person name="Weigele P.R."/>
            <person name="DeFrancesco A.S."/>
            <person name="Kern S.E."/>
            <person name="Thompson L.R."/>
            <person name="Fu R."/>
            <person name="Hombeck B."/>
            <person name="Chisholm S.W."/>
            <person name="Haas B."/>
            <person name="Nusbaum C."/>
            <person name="Galagan J."/>
            <person name="Birren B."/>
        </authorList>
    </citation>
    <scope>NUCLEOTIDE SEQUENCE [LARGE SCALE GENOMIC DNA]</scope>
    <source>
        <strain evidence="1 2">S-SSM4</strain>
    </source>
</reference>
<name>M1U2E8_9CAUD</name>
<gene>
    <name evidence="1" type="ORF">CYXG_00029</name>
</gene>
<evidence type="ECO:0000313" key="1">
    <source>
        <dbReference type="EMBL" id="AGG54093.1"/>
    </source>
</evidence>
<dbReference type="GeneID" id="15013451"/>
<dbReference type="KEGG" id="vg:15013451"/>
<organism evidence="1 2">
    <name type="scientific">Synechococcus phage S-SSM4</name>
    <dbReference type="NCBI Taxonomy" id="536466"/>
    <lineage>
        <taxon>Viruses</taxon>
        <taxon>Duplodnaviria</taxon>
        <taxon>Heunggongvirae</taxon>
        <taxon>Uroviricota</taxon>
        <taxon>Caudoviricetes</taxon>
        <taxon>Pantevenvirales</taxon>
        <taxon>Kyanoviridae</taxon>
        <taxon>Greenvirus</taxon>
        <taxon>Greenvirus ssm4</taxon>
    </lineage>
</organism>
<protein>
    <submittedName>
        <fullName evidence="1">Uncharacterized protein</fullName>
    </submittedName>
</protein>
<proteinExistence type="predicted"/>
<sequence length="84" mass="10090">MTLNFVYNRENAGQYPLNYSSKVYSYLGYELHREVTYHSDDIHRHYYIVNPDDQVACISWSWYNELSKQSFEEIVYGANETYVT</sequence>
<dbReference type="Proteomes" id="UP000203282">
    <property type="component" value="Segment"/>
</dbReference>
<dbReference type="OrthoDB" id="36542at10239"/>
<accession>M1U2E8</accession>
<dbReference type="RefSeq" id="YP_007677218.1">
    <property type="nucleotide sequence ID" value="NC_020875.1"/>
</dbReference>
<keyword evidence="2" id="KW-1185">Reference proteome</keyword>
<dbReference type="EMBL" id="HQ316583">
    <property type="protein sequence ID" value="AGG54093.1"/>
    <property type="molecule type" value="Genomic_DNA"/>
</dbReference>